<dbReference type="Proteomes" id="UP001319828">
    <property type="component" value="Unassembled WGS sequence"/>
</dbReference>
<keyword evidence="2" id="KW-1185">Reference proteome</keyword>
<evidence type="ECO:0000313" key="2">
    <source>
        <dbReference type="Proteomes" id="UP001319828"/>
    </source>
</evidence>
<proteinExistence type="predicted"/>
<name>A0ACC5W4R9_9BACT</name>
<comment type="caution">
    <text evidence="1">The sequence shown here is derived from an EMBL/GenBank/DDBJ whole genome shotgun (WGS) entry which is preliminary data.</text>
</comment>
<feature type="non-terminal residue" evidence="1">
    <location>
        <position position="1"/>
    </location>
</feature>
<protein>
    <submittedName>
        <fullName evidence="1">Uncharacterized protein</fullName>
    </submittedName>
</protein>
<accession>A0ACC5W4R9</accession>
<sequence>LNSLKIEQKIKDKKEELEKINSQVSKEHENDLILLNKIINIQDQSQKIKALIDSNFEIIANKYAEKINNDWKEFDHNFKKTWENYISPSTGATMALKELSYRIKNNIIHPIHDFKKLEKLKEYLDFLNKTQEKSKIKSEIEALMDSKKYETFDQNEALRRIQEAKNEILNLDKKEKSFNIKNNYYHER</sequence>
<dbReference type="EMBL" id="JACHUQ010000032">
    <property type="protein sequence ID" value="MBZ7975235.1"/>
    <property type="molecule type" value="Genomic_DNA"/>
</dbReference>
<reference evidence="1" key="1">
    <citation type="submission" date="2020-07" db="EMBL/GenBank/DDBJ databases">
        <title>Campylobacter molothri sp. nov. isolated from wild birds.</title>
        <authorList>
            <person name="Miller W.G."/>
            <person name="Chapman M.H."/>
            <person name="Yee E."/>
            <person name="Lopes B.S."/>
            <person name="Forbes K.J."/>
        </authorList>
    </citation>
    <scope>NUCLEOTIDE SEQUENCE</scope>
    <source>
        <strain evidence="1">RM9754</strain>
    </source>
</reference>
<organism evidence="1 2">
    <name type="scientific">Campylobacter molothri</name>
    <dbReference type="NCBI Taxonomy" id="1032242"/>
    <lineage>
        <taxon>Bacteria</taxon>
        <taxon>Pseudomonadati</taxon>
        <taxon>Campylobacterota</taxon>
        <taxon>Epsilonproteobacteria</taxon>
        <taxon>Campylobacterales</taxon>
        <taxon>Campylobacteraceae</taxon>
        <taxon>Campylobacter</taxon>
    </lineage>
</organism>
<gene>
    <name evidence="1" type="ORF">H2252_07625</name>
</gene>
<evidence type="ECO:0000313" key="1">
    <source>
        <dbReference type="EMBL" id="MBZ7975235.1"/>
    </source>
</evidence>